<dbReference type="SUPFAM" id="SSF74853">
    <property type="entry name" value="Lamin A/C globular tail domain"/>
    <property type="match status" value="1"/>
</dbReference>
<proteinExistence type="predicted"/>
<sequence>MKKRILRIIILLLLVGAVFYFNGGFEKLLKSPTVQAFGDLIVDFHTVGPIFNLTNMKPGDSETKPIDVTNNGSVSRIIAARGTRTGGIGLDPKIETVLNVTIKDGSTALYGPKSMTDFFSDSLSQDGILLNTINAGDHKTYNFLVEFPTSANNLYQAKSVTADLSFGTITGNNVVFNEVYYIDTKKKTRFKYQWIELYNPTRQDIRLKNWTITDNSRTTVIRSDKKIKAGGFALLSDDGTVWKLWNEPKNSLKIKVVKKFGNGLDVDGDHVVLKNSSGIEVDRMSWGNDISGFTPPAVNPKAALGHSTERQTPGFDTDAASDWVDRNPPTPGN</sequence>
<feature type="domain" description="LTD" evidence="2">
    <location>
        <begin position="165"/>
        <end position="288"/>
    </location>
</feature>
<reference evidence="3 4" key="1">
    <citation type="journal article" date="2016" name="Nat. Commun.">
        <title>Thousands of microbial genomes shed light on interconnected biogeochemical processes in an aquifer system.</title>
        <authorList>
            <person name="Anantharaman K."/>
            <person name="Brown C.T."/>
            <person name="Hug L.A."/>
            <person name="Sharon I."/>
            <person name="Castelle C.J."/>
            <person name="Probst A.J."/>
            <person name="Thomas B.C."/>
            <person name="Singh A."/>
            <person name="Wilkins M.J."/>
            <person name="Karaoz U."/>
            <person name="Brodie E.L."/>
            <person name="Williams K.H."/>
            <person name="Hubbard S.S."/>
            <person name="Banfield J.F."/>
        </authorList>
    </citation>
    <scope>NUCLEOTIDE SEQUENCE [LARGE SCALE GENOMIC DNA]</scope>
</reference>
<evidence type="ECO:0000256" key="1">
    <source>
        <dbReference type="SAM" id="MobiDB-lite"/>
    </source>
</evidence>
<dbReference type="EMBL" id="MFZO01000047">
    <property type="protein sequence ID" value="OGK23472.1"/>
    <property type="molecule type" value="Genomic_DNA"/>
</dbReference>
<evidence type="ECO:0000313" key="4">
    <source>
        <dbReference type="Proteomes" id="UP000177913"/>
    </source>
</evidence>
<gene>
    <name evidence="3" type="ORF">A3C25_02285</name>
</gene>
<dbReference type="AlphaFoldDB" id="A0A1F7GY83"/>
<feature type="region of interest" description="Disordered" evidence="1">
    <location>
        <begin position="297"/>
        <end position="333"/>
    </location>
</feature>
<dbReference type="Proteomes" id="UP000177913">
    <property type="component" value="Unassembled WGS sequence"/>
</dbReference>
<accession>A0A1F7GY83</accession>
<comment type="caution">
    <text evidence="3">The sequence shown here is derived from an EMBL/GenBank/DDBJ whole genome shotgun (WGS) entry which is preliminary data.</text>
</comment>
<dbReference type="Pfam" id="PF00932">
    <property type="entry name" value="LTD"/>
    <property type="match status" value="1"/>
</dbReference>
<protein>
    <recommendedName>
        <fullName evidence="2">LTD domain-containing protein</fullName>
    </recommendedName>
</protein>
<dbReference type="Gene3D" id="2.60.40.1260">
    <property type="entry name" value="Lamin Tail domain"/>
    <property type="match status" value="1"/>
</dbReference>
<name>A0A1F7GY83_9BACT</name>
<dbReference type="InterPro" id="IPR001322">
    <property type="entry name" value="Lamin_tail_dom"/>
</dbReference>
<organism evidence="3 4">
    <name type="scientific">Candidatus Roizmanbacteria bacterium RIFCSPHIGHO2_02_FULL_38_11</name>
    <dbReference type="NCBI Taxonomy" id="1802039"/>
    <lineage>
        <taxon>Bacteria</taxon>
        <taxon>Candidatus Roizmaniibacteriota</taxon>
    </lineage>
</organism>
<evidence type="ECO:0000259" key="2">
    <source>
        <dbReference type="PROSITE" id="PS51841"/>
    </source>
</evidence>
<dbReference type="PROSITE" id="PS51841">
    <property type="entry name" value="LTD"/>
    <property type="match status" value="1"/>
</dbReference>
<dbReference type="InterPro" id="IPR036415">
    <property type="entry name" value="Lamin_tail_dom_sf"/>
</dbReference>
<evidence type="ECO:0000313" key="3">
    <source>
        <dbReference type="EMBL" id="OGK23472.1"/>
    </source>
</evidence>